<evidence type="ECO:0000259" key="1">
    <source>
        <dbReference type="PROSITE" id="PS50021"/>
    </source>
</evidence>
<sequence length="1738" mass="199869">MENCDKYDPDNVFKIFELIEFPICFVGLTISKQIRVERDLYTSAYFKTMHEGTLMKFEEAREVSASHRAFIITNIDNHTIEITFKPTNECIVGPKQLKNNDNRFVVDLRLIHVDGIRCCNNEWHAEIGRYYISGQFEYIKMSHKPKVLDFGEVPLSKKMTTKLTIRNDSNFTTAKVYYLKSVSFEVLPQVFCIKPASYQDVLITVKPNSLKVDNQIEFHITNPNECIYKPTTNKKSVEYNDNVIPYKISCKVKVICAQRYQPPPVKSLHTLKHEPNPSYTYIEDELSIIKEHKKRAFEFLTVCKITALTKDISENRIIEKDQCYIDVDNKPNIPGNMFCKPIPRTLSIYDVFFILPQPTVVDFGRVGLESYAENEITIKNNSMADITLDFFQSQYIYYTESKERTLNVKLKAMKEMKLILFCFGHLEGNFVGYFEYTINKKYYRQHCYTLQIGNACLVLSDKSLKFGMVTMEAFITSLPIKMHNYFNVTVDFTWNTPNDDMPFEVVPSSGSLPGNTCRLCNVIYNCRPTKAKAFEIDLNLEKKVIPVELYIVTRKLSIKFLKTALALNDIALNIETVEKLKLENSSREVAFFYVVEPLLPGIKVEPMSGVIGPKMIIPFDVIVKISCVIEFNFDLVLKINNKENVVVPVSGNVVEPKINIQPKNVYMSRIPCNMLTYVQVILQNTCNVKSEIEVIDVDDEIFNVYYNKGNEKCKLTKFDIEGGQTKTIFIQVQGTFRREYDFYMPFRVNGLIGPPDSNSQSHDLRYYIEKNVELYENNPKVKIKTINKEISFCRINGVISLPQLEFSIDNFEILYKMNADNSIEFTMKNVSKQTLHITILISKIAPNFTLNLTSEENLLMTSENYLKFELIRLKVANFCLKFHPKGPGRFVSVALLYLGTNTTPYYNLTFVGVNEMPTLTPSKSRIIFPATCVGKTVFYIITFTLDIETDLSSFSFASNKQTFVTVELLDYEILQNDMTKKYTTLRSKISVCSEKPIVATSTVNFRHSSGSSCDIEIKFCFTYCPLTLHVETMVDFEDNPYPYYPEETQIELYNYMEKSSQFLERWMFYQGFRKELYPKIPETLNALSIAMTSQAKEKSKGINVSYLSFIKRIAGPLLKHIHKVEVFDADEAVRQVKDIHVVYGEIIKLLKSRGANIWALEAKFLLSYDQFVTYVTNVPPKNNADKLFIQEILNDVTLFKRLNKQSWIDFILQSYKVFILDSCFFDCVCVSSQPRDILNTLINWYNDQLRAHYAQCLKGETVKCIKNITTDLCDGIAIIAAFLNHCSFLKDHFSIYSTENECLTDNGKINNACLIIEAINQLRLNFPISSLELLEPNFLQMFFLSITLYVVLPMFKPKDIIKFNPPLLKSSTRKVSINPASQESLILAYFLLDNSKNTFSVEKIAAGDSGKKVAVNVTYNANFVDECKSILLVHGYNKTRIFDTYMVFLLSGKVETFAPLRKCKVSGPNYRQQKVDVFVSSPFTATTTFRMFVLDEEPFIPVVLEENPKRKFYATRLHLIDKEVTLSGMPKETGQEVLEHKLHFLLICLNAQISNTWIWFKSNVGEFFIKVTSQPRCDIFLDTLFVKVPEWPLPPCSCGEECECYRTTLLMIPHHNDLMIKSLRGALIERASEKMVEIFDQLIETSTGRVILGMLLAEGGTNIPEVQHILRNETSFRVTARSLEPRVDRVTLAQHTEDTLALPITVPVCDKPEKFSVTFTSECGMDVRTYKVVFTENE</sequence>
<dbReference type="InterPro" id="IPR013783">
    <property type="entry name" value="Ig-like_fold"/>
</dbReference>
<name>A0AAJ6ZAP2_PAPXU</name>
<dbReference type="SUPFAM" id="SSF47576">
    <property type="entry name" value="Calponin-homology domain, CH-domain"/>
    <property type="match status" value="1"/>
</dbReference>
<dbReference type="PANTHER" id="PTHR45912">
    <property type="entry name" value="CILIA- AND FLAGELLA-ASSOCIATED PROTEIN 47"/>
    <property type="match status" value="1"/>
</dbReference>
<organism evidence="2">
    <name type="scientific">Papilio xuthus</name>
    <name type="common">Asian swallowtail butterfly</name>
    <dbReference type="NCBI Taxonomy" id="66420"/>
    <lineage>
        <taxon>Eukaryota</taxon>
        <taxon>Metazoa</taxon>
        <taxon>Ecdysozoa</taxon>
        <taxon>Arthropoda</taxon>
        <taxon>Hexapoda</taxon>
        <taxon>Insecta</taxon>
        <taxon>Pterygota</taxon>
        <taxon>Neoptera</taxon>
        <taxon>Endopterygota</taxon>
        <taxon>Lepidoptera</taxon>
        <taxon>Glossata</taxon>
        <taxon>Ditrysia</taxon>
        <taxon>Papilionoidea</taxon>
        <taxon>Papilionidae</taxon>
        <taxon>Papilioninae</taxon>
        <taxon>Papilio</taxon>
    </lineage>
</organism>
<feature type="domain" description="Calponin-homology (CH)" evidence="1">
    <location>
        <begin position="1235"/>
        <end position="1353"/>
    </location>
</feature>
<dbReference type="Gene3D" id="2.60.40.10">
    <property type="entry name" value="Immunoglobulins"/>
    <property type="match status" value="3"/>
</dbReference>
<gene>
    <name evidence="2" type="primary">LOC106118400</name>
</gene>
<dbReference type="PROSITE" id="PS50021">
    <property type="entry name" value="CH"/>
    <property type="match status" value="1"/>
</dbReference>
<dbReference type="GO" id="GO:0005929">
    <property type="term" value="C:cilium"/>
    <property type="evidence" value="ECO:0007669"/>
    <property type="project" value="TreeGrafter"/>
</dbReference>
<dbReference type="GO" id="GO:0060271">
    <property type="term" value="P:cilium assembly"/>
    <property type="evidence" value="ECO:0007669"/>
    <property type="project" value="TreeGrafter"/>
</dbReference>
<dbReference type="Proteomes" id="UP000694872">
    <property type="component" value="Unplaced"/>
</dbReference>
<dbReference type="GeneID" id="106118400"/>
<protein>
    <submittedName>
        <fullName evidence="2">Uncharacterized protein LOC106118400</fullName>
    </submittedName>
</protein>
<proteinExistence type="predicted"/>
<dbReference type="KEGG" id="pxu:106118400"/>
<evidence type="ECO:0000313" key="2">
    <source>
        <dbReference type="RefSeq" id="XP_013168521.1"/>
    </source>
</evidence>
<dbReference type="InterPro" id="IPR056343">
    <property type="entry name" value="CFAP47_dom"/>
</dbReference>
<dbReference type="PANTHER" id="PTHR45912:SF3">
    <property type="entry name" value="CILIA- AND FLAGELLA-ASSOCIATED PROTEIN 47"/>
    <property type="match status" value="1"/>
</dbReference>
<accession>A0AAJ6ZAP2</accession>
<reference evidence="2" key="1">
    <citation type="submission" date="2025-08" db="UniProtKB">
        <authorList>
            <consortium name="RefSeq"/>
        </authorList>
    </citation>
    <scope>IDENTIFICATION</scope>
</reference>
<dbReference type="Pfam" id="PF24529">
    <property type="entry name" value="CFAP47"/>
    <property type="match status" value="1"/>
</dbReference>
<dbReference type="InterPro" id="IPR036872">
    <property type="entry name" value="CH_dom_sf"/>
</dbReference>
<dbReference type="RefSeq" id="XP_013168521.1">
    <property type="nucleotide sequence ID" value="XM_013313067.1"/>
</dbReference>
<dbReference type="InterPro" id="IPR001715">
    <property type="entry name" value="CH_dom"/>
</dbReference>